<evidence type="ECO:0000256" key="1">
    <source>
        <dbReference type="SAM" id="Coils"/>
    </source>
</evidence>
<dbReference type="GeneID" id="23563268"/>
<evidence type="ECO:0000256" key="2">
    <source>
        <dbReference type="SAM" id="MobiDB-lite"/>
    </source>
</evidence>
<dbReference type="VEuPathDB" id="FungiDB:UMAG_02550"/>
<dbReference type="InParanoid" id="A0A0D1E3Y8"/>
<dbReference type="EMBL" id="CM003145">
    <property type="protein sequence ID" value="KIS69200.1"/>
    <property type="molecule type" value="Genomic_DNA"/>
</dbReference>
<keyword evidence="4" id="KW-1185">Reference proteome</keyword>
<organism evidence="3 4">
    <name type="scientific">Mycosarcoma maydis</name>
    <name type="common">Corn smut fungus</name>
    <name type="synonym">Ustilago maydis</name>
    <dbReference type="NCBI Taxonomy" id="5270"/>
    <lineage>
        <taxon>Eukaryota</taxon>
        <taxon>Fungi</taxon>
        <taxon>Dikarya</taxon>
        <taxon>Basidiomycota</taxon>
        <taxon>Ustilaginomycotina</taxon>
        <taxon>Ustilaginomycetes</taxon>
        <taxon>Ustilaginales</taxon>
        <taxon>Ustilaginaceae</taxon>
        <taxon>Mycosarcoma</taxon>
    </lineage>
</organism>
<name>A0A0D1E3Y8_MYCMD</name>
<dbReference type="eggNOG" id="ENOG502RDX5">
    <property type="taxonomic scope" value="Eukaryota"/>
</dbReference>
<feature type="region of interest" description="Disordered" evidence="2">
    <location>
        <begin position="133"/>
        <end position="174"/>
    </location>
</feature>
<dbReference type="OrthoDB" id="3360321at2759"/>
<proteinExistence type="predicted"/>
<accession>A0A0D1E3Y8</accession>
<feature type="coiled-coil region" evidence="1">
    <location>
        <begin position="330"/>
        <end position="392"/>
    </location>
</feature>
<dbReference type="RefSeq" id="XP_011388957.1">
    <property type="nucleotide sequence ID" value="XM_011390655.1"/>
</dbReference>
<gene>
    <name evidence="3" type="ORF">UMAG_02550</name>
</gene>
<dbReference type="Proteomes" id="UP000000561">
    <property type="component" value="Chromosome 6"/>
</dbReference>
<evidence type="ECO:0000313" key="3">
    <source>
        <dbReference type="EMBL" id="KIS69200.1"/>
    </source>
</evidence>
<reference evidence="3 4" key="1">
    <citation type="journal article" date="2006" name="Nature">
        <title>Insights from the genome of the biotrophic fungal plant pathogen Ustilago maydis.</title>
        <authorList>
            <person name="Kamper J."/>
            <person name="Kahmann R."/>
            <person name="Bolker M."/>
            <person name="Ma L.J."/>
            <person name="Brefort T."/>
            <person name="Saville B.J."/>
            <person name="Banuett F."/>
            <person name="Kronstad J.W."/>
            <person name="Gold S.E."/>
            <person name="Muller O."/>
            <person name="Perlin M.H."/>
            <person name="Wosten H.A."/>
            <person name="de Vries R."/>
            <person name="Ruiz-Herrera J."/>
            <person name="Reynaga-Pena C.G."/>
            <person name="Snetselaar K."/>
            <person name="McCann M."/>
            <person name="Perez-Martin J."/>
            <person name="Feldbrugge M."/>
            <person name="Basse C.W."/>
            <person name="Steinberg G."/>
            <person name="Ibeas J.I."/>
            <person name="Holloman W."/>
            <person name="Guzman P."/>
            <person name="Farman M."/>
            <person name="Stajich J.E."/>
            <person name="Sentandreu R."/>
            <person name="Gonzalez-Prieto J.M."/>
            <person name="Kennell J.C."/>
            <person name="Molina L."/>
            <person name="Schirawski J."/>
            <person name="Mendoza-Mendoza A."/>
            <person name="Greilinger D."/>
            <person name="Munch K."/>
            <person name="Rossel N."/>
            <person name="Scherer M."/>
            <person name="Vranes M."/>
            <person name="Ladendorf O."/>
            <person name="Vincon V."/>
            <person name="Fuchs U."/>
            <person name="Sandrock B."/>
            <person name="Meng S."/>
            <person name="Ho E.C."/>
            <person name="Cahill M.J."/>
            <person name="Boyce K.J."/>
            <person name="Klose J."/>
            <person name="Klosterman S.J."/>
            <person name="Deelstra H.J."/>
            <person name="Ortiz-Castellanos L."/>
            <person name="Li W."/>
            <person name="Sanchez-Alonso P."/>
            <person name="Schreier P.H."/>
            <person name="Hauser-Hahn I."/>
            <person name="Vaupel M."/>
            <person name="Koopmann E."/>
            <person name="Friedrich G."/>
            <person name="Voss H."/>
            <person name="Schluter T."/>
            <person name="Margolis J."/>
            <person name="Platt D."/>
            <person name="Swimmer C."/>
            <person name="Gnirke A."/>
            <person name="Chen F."/>
            <person name="Vysotskaia V."/>
            <person name="Mannhaupt G."/>
            <person name="Guldener U."/>
            <person name="Munsterkotter M."/>
            <person name="Haase D."/>
            <person name="Oesterheld M."/>
            <person name="Mewes H.W."/>
            <person name="Mauceli E.W."/>
            <person name="DeCaprio D."/>
            <person name="Wade C.M."/>
            <person name="Butler J."/>
            <person name="Young S."/>
            <person name="Jaffe D.B."/>
            <person name="Calvo S."/>
            <person name="Nusbaum C."/>
            <person name="Galagan J."/>
            <person name="Birren B.W."/>
        </authorList>
    </citation>
    <scope>NUCLEOTIDE SEQUENCE [LARGE SCALE GENOMIC DNA]</scope>
    <source>
        <strain evidence="4">DSM 14603 / FGSC 9021 / UM521</strain>
    </source>
</reference>
<feature type="compositionally biased region" description="Polar residues" evidence="2">
    <location>
        <begin position="139"/>
        <end position="150"/>
    </location>
</feature>
<dbReference type="KEGG" id="uma:UMAG_02550"/>
<sequence>MVKAPSNNSSWQRLYRALLRSSAASVRFSRPATRNTRRYLRDEFADALVAKSNNAVIPSSIRPVNGDNDGVTETSNVQTCQPTAGQVTELPNVTLRQAPPNAASVLQLLQRQTHNTLAFHLSASLLPSSVSEHRAMEAAQSSTSKETSASGHLRRLLGNTSSDPELSDRDQGGSISTHLIVGERCMAARQDRPTKAARLAHRVVANLSSLTYHHLSPHTQMQSRAHLKQNRVRKPRKLSSLARVLGKVEADMSLDSSQLSSQAGLSDLFGSESGGGVGGNDSTRETVLNALHMKLSFLMPSVKPARGPISSRLKEWDGQNADKFASEGNLRQMEWDLKTVEKLLADHDQESAKHTKKQLAISKQVQQLKAEAEQLRKHVKAAARALSQAATQRSLESIPMDHLANLVAEAQDSQEVLLGRSRWIKRKNGDFLPP</sequence>
<keyword evidence="1" id="KW-0175">Coiled coil</keyword>
<dbReference type="AlphaFoldDB" id="A0A0D1E3Y8"/>
<dbReference type="OMA" id="SLTYHHL"/>
<protein>
    <submittedName>
        <fullName evidence="3">Uncharacterized protein</fullName>
    </submittedName>
</protein>
<evidence type="ECO:0000313" key="4">
    <source>
        <dbReference type="Proteomes" id="UP000000561"/>
    </source>
</evidence>